<keyword evidence="4 9" id="KW-0949">S-adenosyl-L-methionine</keyword>
<evidence type="ECO:0000256" key="2">
    <source>
        <dbReference type="ARBA" id="ARBA00022603"/>
    </source>
</evidence>
<evidence type="ECO:0000256" key="10">
    <source>
        <dbReference type="SAM" id="MobiDB-lite"/>
    </source>
</evidence>
<dbReference type="GO" id="GO:0160104">
    <property type="term" value="F:tRNA (guanine(26)-N2)-dimethyltransferase activity"/>
    <property type="evidence" value="ECO:0007669"/>
    <property type="project" value="UniProtKB-EC"/>
</dbReference>
<dbReference type="InterPro" id="IPR029063">
    <property type="entry name" value="SAM-dependent_MTases_sf"/>
</dbReference>
<dbReference type="PANTHER" id="PTHR10631:SF3">
    <property type="entry name" value="TRNA (GUANINE(26)-N(2))-DIMETHYLTRANSFERASE"/>
    <property type="match status" value="1"/>
</dbReference>
<dbReference type="SUPFAM" id="SSF53335">
    <property type="entry name" value="S-adenosyl-L-methionine-dependent methyltransferases"/>
    <property type="match status" value="1"/>
</dbReference>
<evidence type="ECO:0000256" key="5">
    <source>
        <dbReference type="ARBA" id="ARBA00022694"/>
    </source>
</evidence>
<dbReference type="InterPro" id="IPR002905">
    <property type="entry name" value="Trm1"/>
</dbReference>
<evidence type="ECO:0000256" key="4">
    <source>
        <dbReference type="ARBA" id="ARBA00022691"/>
    </source>
</evidence>
<feature type="compositionally biased region" description="Acidic residues" evidence="10">
    <location>
        <begin position="118"/>
        <end position="128"/>
    </location>
</feature>
<dbReference type="FunFam" id="3.30.56.70:FF:000001">
    <property type="entry name" value="tRNA (guanine(26)-N(2))-dimethyltransferase"/>
    <property type="match status" value="1"/>
</dbReference>
<dbReference type="PANTHER" id="PTHR10631">
    <property type="entry name" value="N 2 ,N 2 -DIMETHYLGUANOSINE TRNA METHYLTRANSFERASE"/>
    <property type="match status" value="1"/>
</dbReference>
<dbReference type="EC" id="2.1.1.216" evidence="7"/>
<dbReference type="Pfam" id="PF02005">
    <property type="entry name" value="TRM"/>
    <property type="match status" value="2"/>
</dbReference>
<dbReference type="EMBL" id="HE575324">
    <property type="protein sequence ID" value="CCC94986.1"/>
    <property type="molecule type" value="Genomic_DNA"/>
</dbReference>
<dbReference type="GO" id="GO:0005634">
    <property type="term" value="C:nucleus"/>
    <property type="evidence" value="ECO:0007669"/>
    <property type="project" value="TreeGrafter"/>
</dbReference>
<feature type="region of interest" description="Disordered" evidence="10">
    <location>
        <begin position="449"/>
        <end position="468"/>
    </location>
</feature>
<evidence type="ECO:0000313" key="11">
    <source>
        <dbReference type="EMBL" id="CCC94986.1"/>
    </source>
</evidence>
<keyword evidence="1 9" id="KW-0820">tRNA-binding</keyword>
<comment type="similarity">
    <text evidence="9">Belongs to the class I-like SAM-binding methyltransferase superfamily. Trm1 family.</text>
</comment>
<evidence type="ECO:0000256" key="6">
    <source>
        <dbReference type="ARBA" id="ARBA00022884"/>
    </source>
</evidence>
<keyword evidence="6 9" id="KW-0694">RNA-binding</keyword>
<feature type="region of interest" description="Disordered" evidence="10">
    <location>
        <begin position="69"/>
        <end position="128"/>
    </location>
</feature>
<dbReference type="InterPro" id="IPR042296">
    <property type="entry name" value="tRNA_met_Trm1_C"/>
</dbReference>
<keyword evidence="2 9" id="KW-0489">Methyltransferase</keyword>
<feature type="compositionally biased region" description="Basic and acidic residues" evidence="10">
    <location>
        <begin position="760"/>
        <end position="769"/>
    </location>
</feature>
<sequence>MCSSFICDIKCWCSSSFPLPIKFSFLFCPYNRKSDMHSGLFGAEGIQKEPPRGFSKVVEGTTAVLVPPTVEKGARLSRSQGADSKGSEFPTKKDCFEAHGSHDNKEAVSSASGKDDKVDSDDDRNEDEGQAVFYNPAQVVNRDLSVCALACFSRLRREEPRSKGGTRRGITILEALSATGLRAIRYYKEVPDVRYIIANDIDPDAVECIRRNCDFNEVPCARPTLQENFPSSSISVDEETGSVIKGGAIVANMDDANDLMFRLASNPATAGDRRLCILTPGGAEDWSAANRHVAEKRSVSPLLQQEMMDVVDLDPYGSASPFLEGAMRCIKEGGILLVTSTDSAILCGNYPDTCHAKYNTVPMKSSACHEMAVRILLAALERVANKHRKYIVPLLSLHIDFYVRCFVRVYTQAAEVKLSPCKLGYLLQCSCCPAFWVRPMAVSRVRVKKRSRRHNATEKSGTAEVPDDIDNAGTCQTAGAEGSAAKDMESESKVDGLDRECFPPAPSRQGNPKIVAPNLQQMLPPSLCNNRCAICGGSITLSGPIYAAKTQCSVFLTQLLDEIERRGAAGQITAFARISGLVRVALEELPDAPLFYQLPEIASFVRVRCPPAPLFVGALGRMGYRCSQVHCSPAGIKTDSPPDVIVSVMMEWKRRELAKDKSNDVTEDVNERGAETREYDVNVNNPCDSKLCGGGDDTVVGKTGKKARTNLRAPLVKPMAGADFSYEKKFDFRGAVTGVAKFIPNAPNWGPKRRHQGAWHGEESDERLS</sequence>
<feature type="compositionally biased region" description="Basic and acidic residues" evidence="10">
    <location>
        <begin position="90"/>
        <end position="106"/>
    </location>
</feature>
<dbReference type="GO" id="GO:0000049">
    <property type="term" value="F:tRNA binding"/>
    <property type="evidence" value="ECO:0007669"/>
    <property type="project" value="UniProtKB-UniRule"/>
</dbReference>
<dbReference type="PROSITE" id="PS51626">
    <property type="entry name" value="SAM_MT_TRM1"/>
    <property type="match status" value="1"/>
</dbReference>
<evidence type="ECO:0000256" key="7">
    <source>
        <dbReference type="ARBA" id="ARBA00039099"/>
    </source>
</evidence>
<keyword evidence="5 9" id="KW-0819">tRNA processing</keyword>
<evidence type="ECO:0000256" key="1">
    <source>
        <dbReference type="ARBA" id="ARBA00022555"/>
    </source>
</evidence>
<accession>G0V017</accession>
<evidence type="ECO:0000256" key="3">
    <source>
        <dbReference type="ARBA" id="ARBA00022679"/>
    </source>
</evidence>
<reference evidence="11" key="1">
    <citation type="journal article" date="2012" name="Proc. Natl. Acad. Sci. U.S.A.">
        <title>Antigenic diversity is generated by distinct evolutionary mechanisms in African trypanosome species.</title>
        <authorList>
            <person name="Jackson A.P."/>
            <person name="Berry A."/>
            <person name="Aslett M."/>
            <person name="Allison H.C."/>
            <person name="Burton P."/>
            <person name="Vavrova-Anderson J."/>
            <person name="Brown R."/>
            <person name="Browne H."/>
            <person name="Corton N."/>
            <person name="Hauser H."/>
            <person name="Gamble J."/>
            <person name="Gilderthorp R."/>
            <person name="Marcello L."/>
            <person name="McQuillan J."/>
            <person name="Otto T.D."/>
            <person name="Quail M.A."/>
            <person name="Sanders M.J."/>
            <person name="van Tonder A."/>
            <person name="Ginger M.L."/>
            <person name="Field M.C."/>
            <person name="Barry J.D."/>
            <person name="Hertz-Fowler C."/>
            <person name="Berriman M."/>
        </authorList>
    </citation>
    <scope>NUCLEOTIDE SEQUENCE</scope>
    <source>
        <strain evidence="11">IL3000</strain>
    </source>
</reference>
<evidence type="ECO:0000256" key="8">
    <source>
        <dbReference type="ARBA" id="ARBA00051897"/>
    </source>
</evidence>
<proteinExistence type="inferred from homology"/>
<gene>
    <name evidence="11" type="ORF">TCIL3000_11_3860</name>
</gene>
<name>G0V017_TRYCI</name>
<comment type="catalytic activity">
    <reaction evidence="8">
        <text>guanosine(26) in tRNA + 2 S-adenosyl-L-methionine = N(2)-dimethylguanosine(26) in tRNA + 2 S-adenosyl-L-homocysteine + 2 H(+)</text>
        <dbReference type="Rhea" id="RHEA:43140"/>
        <dbReference type="Rhea" id="RHEA-COMP:10359"/>
        <dbReference type="Rhea" id="RHEA-COMP:10360"/>
        <dbReference type="ChEBI" id="CHEBI:15378"/>
        <dbReference type="ChEBI" id="CHEBI:57856"/>
        <dbReference type="ChEBI" id="CHEBI:59789"/>
        <dbReference type="ChEBI" id="CHEBI:74269"/>
        <dbReference type="ChEBI" id="CHEBI:74513"/>
        <dbReference type="EC" id="2.1.1.216"/>
    </reaction>
</comment>
<organism evidence="11">
    <name type="scientific">Trypanosoma congolense (strain IL3000)</name>
    <dbReference type="NCBI Taxonomy" id="1068625"/>
    <lineage>
        <taxon>Eukaryota</taxon>
        <taxon>Discoba</taxon>
        <taxon>Euglenozoa</taxon>
        <taxon>Kinetoplastea</taxon>
        <taxon>Metakinetoplastina</taxon>
        <taxon>Trypanosomatida</taxon>
        <taxon>Trypanosomatidae</taxon>
        <taxon>Trypanosoma</taxon>
        <taxon>Nannomonas</taxon>
    </lineage>
</organism>
<feature type="region of interest" description="Disordered" evidence="10">
    <location>
        <begin position="746"/>
        <end position="769"/>
    </location>
</feature>
<dbReference type="VEuPathDB" id="TriTrypDB:TcIL3000.11.3860"/>
<keyword evidence="3 9" id="KW-0808">Transferase</keyword>
<dbReference type="GO" id="GO:0002940">
    <property type="term" value="P:tRNA N2-guanine methylation"/>
    <property type="evidence" value="ECO:0007669"/>
    <property type="project" value="TreeGrafter"/>
</dbReference>
<dbReference type="AlphaFoldDB" id="G0V017"/>
<protein>
    <recommendedName>
        <fullName evidence="7">tRNA (guanine(26)-N(2))-dimethyltransferase</fullName>
        <ecNumber evidence="7">2.1.1.216</ecNumber>
    </recommendedName>
</protein>
<evidence type="ECO:0000256" key="9">
    <source>
        <dbReference type="PROSITE-ProRule" id="PRU00958"/>
    </source>
</evidence>
<dbReference type="Gene3D" id="3.30.56.70">
    <property type="entry name" value="N2,N2-dimethylguanosine tRNA methyltransferase, C-terminal domain"/>
    <property type="match status" value="1"/>
</dbReference>
<dbReference type="Gene3D" id="3.40.50.150">
    <property type="entry name" value="Vaccinia Virus protein VP39"/>
    <property type="match status" value="1"/>
</dbReference>